<keyword evidence="1" id="KW-0732">Signal</keyword>
<accession>A0AA39N1X9</accession>
<evidence type="ECO:0000313" key="3">
    <source>
        <dbReference type="Proteomes" id="UP001175211"/>
    </source>
</evidence>
<dbReference type="AlphaFoldDB" id="A0AA39N1X9"/>
<dbReference type="GeneID" id="85366312"/>
<keyword evidence="3" id="KW-1185">Reference proteome</keyword>
<dbReference type="Proteomes" id="UP001175211">
    <property type="component" value="Unassembled WGS sequence"/>
</dbReference>
<protein>
    <submittedName>
        <fullName evidence="2">Uncharacterized protein</fullName>
    </submittedName>
</protein>
<evidence type="ECO:0000313" key="2">
    <source>
        <dbReference type="EMBL" id="KAK0454190.1"/>
    </source>
</evidence>
<proteinExistence type="predicted"/>
<sequence>MSSPGSRILLVPLYLDTLALQVVCFSVVVVDREYRHFYLNKSTILTFAEEPDYAIPSKAKRRLCQVLIHSSATAVFYEICSCVGRPHRNPLVPRMMVDDHYANHLKMQFL</sequence>
<organism evidence="2 3">
    <name type="scientific">Armillaria tabescens</name>
    <name type="common">Ringless honey mushroom</name>
    <name type="synonym">Agaricus tabescens</name>
    <dbReference type="NCBI Taxonomy" id="1929756"/>
    <lineage>
        <taxon>Eukaryota</taxon>
        <taxon>Fungi</taxon>
        <taxon>Dikarya</taxon>
        <taxon>Basidiomycota</taxon>
        <taxon>Agaricomycotina</taxon>
        <taxon>Agaricomycetes</taxon>
        <taxon>Agaricomycetidae</taxon>
        <taxon>Agaricales</taxon>
        <taxon>Marasmiineae</taxon>
        <taxon>Physalacriaceae</taxon>
        <taxon>Desarmillaria</taxon>
    </lineage>
</organism>
<gene>
    <name evidence="2" type="ORF">EV420DRAFT_604716</name>
</gene>
<dbReference type="RefSeq" id="XP_060328578.1">
    <property type="nucleotide sequence ID" value="XM_060482764.1"/>
</dbReference>
<feature type="chain" id="PRO_5041470779" evidence="1">
    <location>
        <begin position="25"/>
        <end position="110"/>
    </location>
</feature>
<comment type="caution">
    <text evidence="2">The sequence shown here is derived from an EMBL/GenBank/DDBJ whole genome shotgun (WGS) entry which is preliminary data.</text>
</comment>
<reference evidence="2" key="1">
    <citation type="submission" date="2023-06" db="EMBL/GenBank/DDBJ databases">
        <authorList>
            <consortium name="Lawrence Berkeley National Laboratory"/>
            <person name="Ahrendt S."/>
            <person name="Sahu N."/>
            <person name="Indic B."/>
            <person name="Wong-Bajracharya J."/>
            <person name="Merenyi Z."/>
            <person name="Ke H.-M."/>
            <person name="Monk M."/>
            <person name="Kocsube S."/>
            <person name="Drula E."/>
            <person name="Lipzen A."/>
            <person name="Balint B."/>
            <person name="Henrissat B."/>
            <person name="Andreopoulos B."/>
            <person name="Martin F.M."/>
            <person name="Harder C.B."/>
            <person name="Rigling D."/>
            <person name="Ford K.L."/>
            <person name="Foster G.D."/>
            <person name="Pangilinan J."/>
            <person name="Papanicolaou A."/>
            <person name="Barry K."/>
            <person name="LaButti K."/>
            <person name="Viragh M."/>
            <person name="Koriabine M."/>
            <person name="Yan M."/>
            <person name="Riley R."/>
            <person name="Champramary S."/>
            <person name="Plett K.L."/>
            <person name="Tsai I.J."/>
            <person name="Slot J."/>
            <person name="Sipos G."/>
            <person name="Plett J."/>
            <person name="Nagy L.G."/>
            <person name="Grigoriev I.V."/>
        </authorList>
    </citation>
    <scope>NUCLEOTIDE SEQUENCE</scope>
    <source>
        <strain evidence="2">CCBAS 213</strain>
    </source>
</reference>
<dbReference type="EMBL" id="JAUEPS010000027">
    <property type="protein sequence ID" value="KAK0454190.1"/>
    <property type="molecule type" value="Genomic_DNA"/>
</dbReference>
<evidence type="ECO:0000256" key="1">
    <source>
        <dbReference type="SAM" id="SignalP"/>
    </source>
</evidence>
<feature type="signal peptide" evidence="1">
    <location>
        <begin position="1"/>
        <end position="24"/>
    </location>
</feature>
<name>A0AA39N1X9_ARMTA</name>